<evidence type="ECO:0000256" key="6">
    <source>
        <dbReference type="ARBA" id="ARBA00023128"/>
    </source>
</evidence>
<feature type="domain" description="Metaxin glutathione S-transferase" evidence="11">
    <location>
        <begin position="220"/>
        <end position="281"/>
    </location>
</feature>
<dbReference type="GO" id="GO:0007005">
    <property type="term" value="P:mitochondrion organization"/>
    <property type="evidence" value="ECO:0007669"/>
    <property type="project" value="TreeGrafter"/>
</dbReference>
<keyword evidence="7 9" id="KW-0472">Membrane</keyword>
<dbReference type="CDD" id="cd03054">
    <property type="entry name" value="GST_N_Metaxin"/>
    <property type="match status" value="1"/>
</dbReference>
<dbReference type="InterPro" id="IPR019564">
    <property type="entry name" value="Sam37/metaxin_N"/>
</dbReference>
<dbReference type="GO" id="GO:0015031">
    <property type="term" value="P:protein transport"/>
    <property type="evidence" value="ECO:0007669"/>
    <property type="project" value="UniProtKB-KW"/>
</dbReference>
<sequence>MASRTSTSDLVLHIWPGHWGLPSFDPLCVAAVLYLQQAVPGQFILKECSNPDVSPTGQLPFLLHEQHSVASFPSIVKYVSGLRNADYKTYPNANLDANLSPREKAQRTAWSAHAESHLGDIVYHYLYSNQDNWMGLTRITLASMFAVPQKYYAPTRIRDTYHQRLLAAGLWKPFADEPLVDSPFAREIKPVEKKKQEIKKNPALSQAFEREKVLEKARTELDIYRELLDDKDFIFQDRLSSIDILLAAHIILLTDPPYPDPVLKDLVTETYPTLLAHARRVFDEAFGQGRLTVATISVSSSFWNVIPSWPKTGHNKKYSSPEDIKDAQLRWGFLGLVLGSFVAYLVVVVPKYIQWVPVEKLEAEEEEEEDDDDDAEGGVRTKE</sequence>
<keyword evidence="9" id="KW-0812">Transmembrane</keyword>
<evidence type="ECO:0000256" key="4">
    <source>
        <dbReference type="ARBA" id="ARBA00022787"/>
    </source>
</evidence>
<feature type="compositionally biased region" description="Acidic residues" evidence="8">
    <location>
        <begin position="362"/>
        <end position="376"/>
    </location>
</feature>
<keyword evidence="9" id="KW-1133">Transmembrane helix</keyword>
<gene>
    <name evidence="12" type="ORF">BDN70DRAFT_953795</name>
</gene>
<protein>
    <recommendedName>
        <fullName evidence="14">Mitochondrial outer membrane transport complex Sam37/metaxin N-terminal domain-containing protein</fullName>
    </recommendedName>
</protein>
<dbReference type="Pfam" id="PF10568">
    <property type="entry name" value="Tom37"/>
    <property type="match status" value="1"/>
</dbReference>
<evidence type="ECO:0000256" key="1">
    <source>
        <dbReference type="ARBA" id="ARBA00004294"/>
    </source>
</evidence>
<dbReference type="AlphaFoldDB" id="A0A9P5YU75"/>
<evidence type="ECO:0000256" key="8">
    <source>
        <dbReference type="SAM" id="MobiDB-lite"/>
    </source>
</evidence>
<dbReference type="Proteomes" id="UP000807469">
    <property type="component" value="Unassembled WGS sequence"/>
</dbReference>
<keyword evidence="5" id="KW-0653">Protein transport</keyword>
<evidence type="ECO:0000313" key="13">
    <source>
        <dbReference type="Proteomes" id="UP000807469"/>
    </source>
</evidence>
<evidence type="ECO:0000259" key="10">
    <source>
        <dbReference type="Pfam" id="PF10568"/>
    </source>
</evidence>
<feature type="domain" description="Mitochondrial outer membrane transport complex Sam37/metaxin N-terminal" evidence="10">
    <location>
        <begin position="28"/>
        <end position="158"/>
    </location>
</feature>
<evidence type="ECO:0000256" key="9">
    <source>
        <dbReference type="SAM" id="Phobius"/>
    </source>
</evidence>
<evidence type="ECO:0000256" key="3">
    <source>
        <dbReference type="ARBA" id="ARBA00022448"/>
    </source>
</evidence>
<dbReference type="GO" id="GO:0001401">
    <property type="term" value="C:SAM complex"/>
    <property type="evidence" value="ECO:0007669"/>
    <property type="project" value="InterPro"/>
</dbReference>
<feature type="transmembrane region" description="Helical" evidence="9">
    <location>
        <begin position="331"/>
        <end position="353"/>
    </location>
</feature>
<dbReference type="InterPro" id="IPR050931">
    <property type="entry name" value="Mito_Protein_Transport_Metaxin"/>
</dbReference>
<keyword evidence="13" id="KW-1185">Reference proteome</keyword>
<dbReference type="InterPro" id="IPR036282">
    <property type="entry name" value="Glutathione-S-Trfase_C_sf"/>
</dbReference>
<proteinExistence type="inferred from homology"/>
<evidence type="ECO:0000256" key="5">
    <source>
        <dbReference type="ARBA" id="ARBA00022927"/>
    </source>
</evidence>
<evidence type="ECO:0000313" key="12">
    <source>
        <dbReference type="EMBL" id="KAF9475862.1"/>
    </source>
</evidence>
<keyword evidence="6" id="KW-0496">Mitochondrion</keyword>
<dbReference type="EMBL" id="MU155316">
    <property type="protein sequence ID" value="KAF9475862.1"/>
    <property type="molecule type" value="Genomic_DNA"/>
</dbReference>
<organism evidence="12 13">
    <name type="scientific">Pholiota conissans</name>
    <dbReference type="NCBI Taxonomy" id="109636"/>
    <lineage>
        <taxon>Eukaryota</taxon>
        <taxon>Fungi</taxon>
        <taxon>Dikarya</taxon>
        <taxon>Basidiomycota</taxon>
        <taxon>Agaricomycotina</taxon>
        <taxon>Agaricomycetes</taxon>
        <taxon>Agaricomycetidae</taxon>
        <taxon>Agaricales</taxon>
        <taxon>Agaricineae</taxon>
        <taxon>Strophariaceae</taxon>
        <taxon>Pholiota</taxon>
    </lineage>
</organism>
<dbReference type="PANTHER" id="PTHR12289:SF41">
    <property type="entry name" value="FAILED AXON CONNECTIONS-RELATED"/>
    <property type="match status" value="1"/>
</dbReference>
<evidence type="ECO:0000256" key="2">
    <source>
        <dbReference type="ARBA" id="ARBA00009170"/>
    </source>
</evidence>
<accession>A0A9P5YU75</accession>
<feature type="region of interest" description="Disordered" evidence="8">
    <location>
        <begin position="362"/>
        <end position="383"/>
    </location>
</feature>
<dbReference type="SUPFAM" id="SSF47616">
    <property type="entry name" value="GST C-terminal domain-like"/>
    <property type="match status" value="1"/>
</dbReference>
<comment type="similarity">
    <text evidence="2">Belongs to the metaxin family.</text>
</comment>
<keyword evidence="4" id="KW-1000">Mitochondrion outer membrane</keyword>
<evidence type="ECO:0008006" key="14">
    <source>
        <dbReference type="Google" id="ProtNLM"/>
    </source>
</evidence>
<evidence type="ECO:0000256" key="7">
    <source>
        <dbReference type="ARBA" id="ARBA00023136"/>
    </source>
</evidence>
<evidence type="ECO:0000259" key="11">
    <source>
        <dbReference type="Pfam" id="PF17171"/>
    </source>
</evidence>
<comment type="subcellular location">
    <subcellularLocation>
        <location evidence="1">Mitochondrion outer membrane</location>
    </subcellularLocation>
</comment>
<dbReference type="InterPro" id="IPR033468">
    <property type="entry name" value="Metaxin_GST"/>
</dbReference>
<reference evidence="12" key="1">
    <citation type="submission" date="2020-11" db="EMBL/GenBank/DDBJ databases">
        <authorList>
            <consortium name="DOE Joint Genome Institute"/>
            <person name="Ahrendt S."/>
            <person name="Riley R."/>
            <person name="Andreopoulos W."/>
            <person name="Labutti K."/>
            <person name="Pangilinan J."/>
            <person name="Ruiz-Duenas F.J."/>
            <person name="Barrasa J.M."/>
            <person name="Sanchez-Garcia M."/>
            <person name="Camarero S."/>
            <person name="Miyauchi S."/>
            <person name="Serrano A."/>
            <person name="Linde D."/>
            <person name="Babiker R."/>
            <person name="Drula E."/>
            <person name="Ayuso-Fernandez I."/>
            <person name="Pacheco R."/>
            <person name="Padilla G."/>
            <person name="Ferreira P."/>
            <person name="Barriuso J."/>
            <person name="Kellner H."/>
            <person name="Castanera R."/>
            <person name="Alfaro M."/>
            <person name="Ramirez L."/>
            <person name="Pisabarro A.G."/>
            <person name="Kuo A."/>
            <person name="Tritt A."/>
            <person name="Lipzen A."/>
            <person name="He G."/>
            <person name="Yan M."/>
            <person name="Ng V."/>
            <person name="Cullen D."/>
            <person name="Martin F."/>
            <person name="Rosso M.-N."/>
            <person name="Henrissat B."/>
            <person name="Hibbett D."/>
            <person name="Martinez A.T."/>
            <person name="Grigoriev I.V."/>
        </authorList>
    </citation>
    <scope>NUCLEOTIDE SEQUENCE</scope>
    <source>
        <strain evidence="12">CIRM-BRFM 674</strain>
    </source>
</reference>
<dbReference type="OrthoDB" id="5835136at2759"/>
<name>A0A9P5YU75_9AGAR</name>
<dbReference type="PANTHER" id="PTHR12289">
    <property type="entry name" value="METAXIN RELATED"/>
    <property type="match status" value="1"/>
</dbReference>
<keyword evidence="3" id="KW-0813">Transport</keyword>
<dbReference type="Pfam" id="PF17171">
    <property type="entry name" value="GST_C_6"/>
    <property type="match status" value="1"/>
</dbReference>
<comment type="caution">
    <text evidence="12">The sequence shown here is derived from an EMBL/GenBank/DDBJ whole genome shotgun (WGS) entry which is preliminary data.</text>
</comment>